<feature type="compositionally biased region" description="Low complexity" evidence="1">
    <location>
        <begin position="293"/>
        <end position="305"/>
    </location>
</feature>
<proteinExistence type="predicted"/>
<feature type="region of interest" description="Disordered" evidence="1">
    <location>
        <begin position="256"/>
        <end position="308"/>
    </location>
</feature>
<feature type="region of interest" description="Disordered" evidence="1">
    <location>
        <begin position="89"/>
        <end position="153"/>
    </location>
</feature>
<feature type="region of interest" description="Disordered" evidence="1">
    <location>
        <begin position="486"/>
        <end position="511"/>
    </location>
</feature>
<gene>
    <name evidence="2" type="ORF">OOU_Y34scaffold00567g66</name>
</gene>
<feature type="region of interest" description="Disordered" evidence="1">
    <location>
        <begin position="983"/>
        <end position="1006"/>
    </location>
</feature>
<dbReference type="AlphaFoldDB" id="A0AA97NX79"/>
<accession>A0AA97NX79</accession>
<evidence type="ECO:0000256" key="1">
    <source>
        <dbReference type="SAM" id="MobiDB-lite"/>
    </source>
</evidence>
<sequence length="1116" mass="123607">MEGIRATRRAASHGALNVAYNSQARPTPRSLLRQGSQAHLADANEYPALLPLPGPLESMLKTTTETGDIGTFSIRPSATFHQLPRQHAAFWDDGSRSTPQRQTESVERSGGRVRREDDRRRLPSYRDPSTPDIISMYGSGSQRSGSSFRPVMLDEMGPRSYSMTSSYGARHYHQTHSHSSGYAHGSSPSYLQRPRSPFPYPTRLKRPGVRPSSPALTENGNVDYTRMIGIDHVSYVSIRSSIIWIRLQGADNTQRTDYHRSYRQPPIYRQSSRRRPPLSLRSDVNRPTRSHPSQRSYRSQRTSSSGAGLHEHYAHGRLLNPWGHQPSEISDYDSTDMNARNSSFGSIIDKYRYSSPIDTGSQNLHVPSGPFYYDYSEDFDYPRQETNYRSRSPLVPISAQTTTAHRALGHGDDCVRYPKRRFATHLSDSSTPNADEDAGKNWVRCNDQLIEPHIPVPPSTPLGMQAAAQPQVDAGSVIELLGPQAGRDRSRIPPVIPFETDPANLTTTTQPERREVWCPQATFSDGNKQENFKTERQRATYAGSISSVQYAQSSGEVRRPLNATEGFIVGDTVEIPLVHSADSSVEQTAASSPGANSTDLGSINNELQGQELHCEWAPIGMADKRAKTHSLTYLDESNKGRMTMKQGRFWRSPSSNNLIEKSRSIQSVHSLINGFQGTSCGEHDPQALMRRHRRNQAMLRISQSSGRNIPASDSPSRIGTPILAPKPISPAKELRVRNSIPQLMKALPALPGDSPSVSSSPDSLSEDSDHEKRSDRINPIIVSTVGGNSRCLTHSTNPEVHSSEATDSAEEQSSASDVGLHLISPASRFSGDQSWLPPSESPFAPKTDGIGTMGIEKPTAVLRKGRKLRLRVLRDALHHLDNHDSSTVRRHPEAKCPNTILEISECHPDGHEVQDVLVQDATVRQETGRLDNGDFDETASLPAASPPLYQADLEDGLARGNSLDTHLERPLLSGTTIIATTTADTYDHPSVNQQEISPDKHRGPRKHFSKMKLRLTESLTRRSGQDLAEELRGSDVNDLTAHSKEIDELQLLSSSGEAASLTEKLRSSRISEVARVHSKGKVRQRFSKLVKGARQTFRLYMYKRPQSRPQGIPPAT</sequence>
<name>A0AA97NX79_PYRO3</name>
<feature type="compositionally biased region" description="Low complexity" evidence="1">
    <location>
        <begin position="135"/>
        <end position="147"/>
    </location>
</feature>
<dbReference type="Proteomes" id="UP000011086">
    <property type="component" value="Unassembled WGS sequence"/>
</dbReference>
<feature type="compositionally biased region" description="Polar residues" evidence="1">
    <location>
        <begin position="785"/>
        <end position="816"/>
    </location>
</feature>
<dbReference type="EMBL" id="JH793087">
    <property type="protein sequence ID" value="ELQ37919.1"/>
    <property type="molecule type" value="Genomic_DNA"/>
</dbReference>
<feature type="region of interest" description="Disordered" evidence="1">
    <location>
        <begin position="928"/>
        <end position="947"/>
    </location>
</feature>
<feature type="region of interest" description="Disordered" evidence="1">
    <location>
        <begin position="172"/>
        <end position="220"/>
    </location>
</feature>
<feature type="compositionally biased region" description="Basic and acidic residues" evidence="1">
    <location>
        <begin position="767"/>
        <end position="776"/>
    </location>
</feature>
<feature type="compositionally biased region" description="Low complexity" evidence="1">
    <location>
        <begin position="177"/>
        <end position="190"/>
    </location>
</feature>
<reference evidence="2" key="1">
    <citation type="journal article" date="2012" name="PLoS Genet.">
        <title>Comparative analysis of the genomes of two field isolates of the rice blast fungus Magnaporthe oryzae.</title>
        <authorList>
            <person name="Xue M."/>
            <person name="Yang J."/>
            <person name="Li Z."/>
            <person name="Hu S."/>
            <person name="Yao N."/>
            <person name="Dean R.A."/>
            <person name="Zhao W."/>
            <person name="Shen M."/>
            <person name="Zhang H."/>
            <person name="Li C."/>
            <person name="Liu L."/>
            <person name="Cao L."/>
            <person name="Xu X."/>
            <person name="Xing Y."/>
            <person name="Hsiang T."/>
            <person name="Zhang Z."/>
            <person name="Xu J.R."/>
            <person name="Peng Y.L."/>
        </authorList>
    </citation>
    <scope>NUCLEOTIDE SEQUENCE</scope>
    <source>
        <strain evidence="2">Y34</strain>
    </source>
</reference>
<organism evidence="2">
    <name type="scientific">Pyricularia oryzae (strain Y34)</name>
    <name type="common">Rice blast fungus</name>
    <name type="synonym">Magnaporthe oryzae</name>
    <dbReference type="NCBI Taxonomy" id="1143189"/>
    <lineage>
        <taxon>Eukaryota</taxon>
        <taxon>Fungi</taxon>
        <taxon>Dikarya</taxon>
        <taxon>Ascomycota</taxon>
        <taxon>Pezizomycotina</taxon>
        <taxon>Sordariomycetes</taxon>
        <taxon>Sordariomycetidae</taxon>
        <taxon>Magnaporthales</taxon>
        <taxon>Pyriculariaceae</taxon>
        <taxon>Pyricularia</taxon>
    </lineage>
</organism>
<feature type="region of interest" description="Disordered" evidence="1">
    <location>
        <begin position="704"/>
        <end position="726"/>
    </location>
</feature>
<protein>
    <submittedName>
        <fullName evidence="2">Uncharacterized protein</fullName>
    </submittedName>
</protein>
<feature type="compositionally biased region" description="Polar residues" evidence="1">
    <location>
        <begin position="704"/>
        <end position="717"/>
    </location>
</feature>
<evidence type="ECO:0000313" key="2">
    <source>
        <dbReference type="EMBL" id="ELQ37919.1"/>
    </source>
</evidence>
<feature type="region of interest" description="Disordered" evidence="1">
    <location>
        <begin position="829"/>
        <end position="852"/>
    </location>
</feature>
<feature type="compositionally biased region" description="Low complexity" evidence="1">
    <location>
        <begin position="751"/>
        <end position="763"/>
    </location>
</feature>
<feature type="region of interest" description="Disordered" evidence="1">
    <location>
        <begin position="746"/>
        <end position="816"/>
    </location>
</feature>
<feature type="compositionally biased region" description="Basic and acidic residues" evidence="1">
    <location>
        <begin position="104"/>
        <end position="121"/>
    </location>
</feature>